<feature type="compositionally biased region" description="Low complexity" evidence="1">
    <location>
        <begin position="365"/>
        <end position="375"/>
    </location>
</feature>
<reference evidence="3" key="1">
    <citation type="journal article" date="2019" name="Int. J. Syst. Evol. Microbiol.">
        <title>The Global Catalogue of Microorganisms (GCM) 10K type strain sequencing project: providing services to taxonomists for standard genome sequencing and annotation.</title>
        <authorList>
            <consortium name="The Broad Institute Genomics Platform"/>
            <consortium name="The Broad Institute Genome Sequencing Center for Infectious Disease"/>
            <person name="Wu L."/>
            <person name="Ma J."/>
        </authorList>
    </citation>
    <scope>NUCLEOTIDE SEQUENCE [LARGE SCALE GENOMIC DNA]</scope>
    <source>
        <strain evidence="3">CGMCC 4.7455</strain>
    </source>
</reference>
<evidence type="ECO:0000256" key="1">
    <source>
        <dbReference type="SAM" id="MobiDB-lite"/>
    </source>
</evidence>
<feature type="compositionally biased region" description="Pro residues" evidence="1">
    <location>
        <begin position="330"/>
        <end position="341"/>
    </location>
</feature>
<protein>
    <submittedName>
        <fullName evidence="2">Uncharacterized protein</fullName>
    </submittedName>
</protein>
<dbReference type="RefSeq" id="WP_380903771.1">
    <property type="nucleotide sequence ID" value="NZ_JBHUFU010000018.1"/>
</dbReference>
<feature type="region of interest" description="Disordered" evidence="1">
    <location>
        <begin position="258"/>
        <end position="301"/>
    </location>
</feature>
<gene>
    <name evidence="2" type="ORF">ACFSJS_23840</name>
</gene>
<sequence length="484" mass="51269">MQVREGLPDQPTRVGRIDWPKEGDDGAYLRLRSGHVVVFDRQPWRVLEIDEYRDHPWPLSYEQAWREHVELWRHSEDLRRMNGRLNVPPPERSDFYKRPVVLVLRNENFPRSAPKHWCAPIGHGWQVLPEHYAVCRTCGELPPCSKGEYRGEIGPRAAAQKEGAGLCVPAGCCIGCAEPIKPRMRTIRFPGPNLWYPDLGEGSAVFHARAACADQVECYRLQWKAEHVPTSQHPSAPLWSPGTTESVLLPQTRLSPDVAKPVKGWNSPVAGGGTGGGTGAGTGADAPEAAPAGRAAEPRAECAPAVEAPGLPFQAPACAPAAPAQAQAPAPAPAAPAPAPAPVAETTEPAPAPAPEPVAPPAAPAPQAQLQARPQIQPPPQSPVQAPAPASAPAAPAPQPAPPAPPALPTSQEPPAAPAPAAPPVPPEGLDAVRRLTEDLNTSLAADRPAFHDAEQAARVIEELTAAVRNIALCLNGTNLRPRP</sequence>
<feature type="compositionally biased region" description="Low complexity" evidence="1">
    <location>
        <begin position="383"/>
        <end position="394"/>
    </location>
</feature>
<dbReference type="Proteomes" id="UP001597365">
    <property type="component" value="Unassembled WGS sequence"/>
</dbReference>
<name>A0ABW4PQY6_9ACTN</name>
<evidence type="ECO:0000313" key="2">
    <source>
        <dbReference type="EMBL" id="MFD1832652.1"/>
    </source>
</evidence>
<dbReference type="EMBL" id="JBHUFU010000018">
    <property type="protein sequence ID" value="MFD1832652.1"/>
    <property type="molecule type" value="Genomic_DNA"/>
</dbReference>
<feature type="region of interest" description="Disordered" evidence="1">
    <location>
        <begin position="328"/>
        <end position="432"/>
    </location>
</feature>
<comment type="caution">
    <text evidence="2">The sequence shown here is derived from an EMBL/GenBank/DDBJ whole genome shotgun (WGS) entry which is preliminary data.</text>
</comment>
<feature type="compositionally biased region" description="Pro residues" evidence="1">
    <location>
        <begin position="395"/>
        <end position="408"/>
    </location>
</feature>
<feature type="compositionally biased region" description="Gly residues" evidence="1">
    <location>
        <begin position="270"/>
        <end position="282"/>
    </location>
</feature>
<organism evidence="2 3">
    <name type="scientific">Streptomyces desertarenae</name>
    <dbReference type="NCBI Taxonomy" id="2666184"/>
    <lineage>
        <taxon>Bacteria</taxon>
        <taxon>Bacillati</taxon>
        <taxon>Actinomycetota</taxon>
        <taxon>Actinomycetes</taxon>
        <taxon>Kitasatosporales</taxon>
        <taxon>Streptomycetaceae</taxon>
        <taxon>Streptomyces</taxon>
    </lineage>
</organism>
<feature type="compositionally biased region" description="Pro residues" evidence="1">
    <location>
        <begin position="350"/>
        <end position="364"/>
    </location>
</feature>
<accession>A0ABW4PQY6</accession>
<feature type="compositionally biased region" description="Low complexity" evidence="1">
    <location>
        <begin position="283"/>
        <end position="301"/>
    </location>
</feature>
<evidence type="ECO:0000313" key="3">
    <source>
        <dbReference type="Proteomes" id="UP001597365"/>
    </source>
</evidence>
<feature type="compositionally biased region" description="Pro residues" evidence="1">
    <location>
        <begin position="415"/>
        <end position="427"/>
    </location>
</feature>
<keyword evidence="3" id="KW-1185">Reference proteome</keyword>
<proteinExistence type="predicted"/>
<dbReference type="PRINTS" id="PR01217">
    <property type="entry name" value="PRICHEXTENSN"/>
</dbReference>